<dbReference type="Gene3D" id="2.60.450.10">
    <property type="entry name" value="Lipopolysaccharide (LPS) transport protein A like domain"/>
    <property type="match status" value="1"/>
</dbReference>
<feature type="compositionally biased region" description="Gly residues" evidence="2">
    <location>
        <begin position="156"/>
        <end position="175"/>
    </location>
</feature>
<organism evidence="5 6">
    <name type="scientific">Sphingomonas abaci</name>
    <dbReference type="NCBI Taxonomy" id="237611"/>
    <lineage>
        <taxon>Bacteria</taxon>
        <taxon>Pseudomonadati</taxon>
        <taxon>Pseudomonadota</taxon>
        <taxon>Alphaproteobacteria</taxon>
        <taxon>Sphingomonadales</taxon>
        <taxon>Sphingomonadaceae</taxon>
        <taxon>Sphingomonas</taxon>
    </lineage>
</organism>
<dbReference type="PANTHER" id="PTHR36504:SF1">
    <property type="entry name" value="LIPOPOLYSACCHARIDE EXPORT SYSTEM PROTEIN LPTA"/>
    <property type="match status" value="1"/>
</dbReference>
<dbReference type="GO" id="GO:0015920">
    <property type="term" value="P:lipopolysaccharide transport"/>
    <property type="evidence" value="ECO:0007669"/>
    <property type="project" value="TreeGrafter"/>
</dbReference>
<name>A0A7W7EXT6_9SPHN</name>
<dbReference type="Pfam" id="PF03968">
    <property type="entry name" value="LptD_N"/>
    <property type="match status" value="1"/>
</dbReference>
<sequence length="190" mass="19411">MRNFKPLMPALAILATPMLAAAPADAQQRHNSNAPIDFGADQIQLQDKANRAVLSGNVVVKQAEMTLTAARMTVTYTGQVVGGNPQVSRLDASGGVTVRRPDQTARSQYAIYDLNRRVITMIGGVSLTQGGGNTVNGGRLTINLDTGRAVIDGSSVAGGGSGSGAGSGVTGGTTQTGGRVTGTFSVPKRN</sequence>
<gene>
    <name evidence="5" type="ORF">GGQ96_002078</name>
</gene>
<reference evidence="5 6" key="1">
    <citation type="submission" date="2020-08" db="EMBL/GenBank/DDBJ databases">
        <title>Genomic Encyclopedia of Type Strains, Phase IV (KMG-IV): sequencing the most valuable type-strain genomes for metagenomic binning, comparative biology and taxonomic classification.</title>
        <authorList>
            <person name="Goeker M."/>
        </authorList>
    </citation>
    <scope>NUCLEOTIDE SEQUENCE [LARGE SCALE GENOMIC DNA]</scope>
    <source>
        <strain evidence="5 6">DSM 15867</strain>
    </source>
</reference>
<evidence type="ECO:0000256" key="3">
    <source>
        <dbReference type="SAM" id="SignalP"/>
    </source>
</evidence>
<comment type="caution">
    <text evidence="5">The sequence shown here is derived from an EMBL/GenBank/DDBJ whole genome shotgun (WGS) entry which is preliminary data.</text>
</comment>
<evidence type="ECO:0000259" key="4">
    <source>
        <dbReference type="Pfam" id="PF03968"/>
    </source>
</evidence>
<dbReference type="GO" id="GO:0017089">
    <property type="term" value="F:glycolipid transfer activity"/>
    <property type="evidence" value="ECO:0007669"/>
    <property type="project" value="TreeGrafter"/>
</dbReference>
<dbReference type="GO" id="GO:0009279">
    <property type="term" value="C:cell outer membrane"/>
    <property type="evidence" value="ECO:0007669"/>
    <property type="project" value="TreeGrafter"/>
</dbReference>
<feature type="region of interest" description="Disordered" evidence="2">
    <location>
        <begin position="155"/>
        <end position="190"/>
    </location>
</feature>
<protein>
    <submittedName>
        <fullName evidence="5">Lipopolysaccharide export system protein LptA</fullName>
    </submittedName>
</protein>
<dbReference type="RefSeq" id="WP_184114333.1">
    <property type="nucleotide sequence ID" value="NZ_JACHNY010000004.1"/>
</dbReference>
<dbReference type="PANTHER" id="PTHR36504">
    <property type="entry name" value="LIPOPOLYSACCHARIDE EXPORT SYSTEM PROTEIN LPTA"/>
    <property type="match status" value="1"/>
</dbReference>
<evidence type="ECO:0000256" key="2">
    <source>
        <dbReference type="SAM" id="MobiDB-lite"/>
    </source>
</evidence>
<dbReference type="InterPro" id="IPR005653">
    <property type="entry name" value="OstA-like_N"/>
</dbReference>
<proteinExistence type="predicted"/>
<feature type="signal peptide" evidence="3">
    <location>
        <begin position="1"/>
        <end position="26"/>
    </location>
</feature>
<evidence type="ECO:0000313" key="6">
    <source>
        <dbReference type="Proteomes" id="UP000574769"/>
    </source>
</evidence>
<evidence type="ECO:0000256" key="1">
    <source>
        <dbReference type="ARBA" id="ARBA00022729"/>
    </source>
</evidence>
<keyword evidence="6" id="KW-1185">Reference proteome</keyword>
<dbReference type="AlphaFoldDB" id="A0A7W7EXT6"/>
<feature type="domain" description="Organic solvent tolerance-like N-terminal" evidence="4">
    <location>
        <begin position="40"/>
        <end position="147"/>
    </location>
</feature>
<dbReference type="Proteomes" id="UP000574769">
    <property type="component" value="Unassembled WGS sequence"/>
</dbReference>
<accession>A0A7W7EXT6</accession>
<dbReference type="GO" id="GO:0030288">
    <property type="term" value="C:outer membrane-bounded periplasmic space"/>
    <property type="evidence" value="ECO:0007669"/>
    <property type="project" value="TreeGrafter"/>
</dbReference>
<keyword evidence="1 3" id="KW-0732">Signal</keyword>
<evidence type="ECO:0000313" key="5">
    <source>
        <dbReference type="EMBL" id="MBB4617942.1"/>
    </source>
</evidence>
<feature type="chain" id="PRO_5031523526" evidence="3">
    <location>
        <begin position="27"/>
        <end position="190"/>
    </location>
</feature>
<dbReference type="InterPro" id="IPR052037">
    <property type="entry name" value="LPS_export_LptA"/>
</dbReference>
<dbReference type="EMBL" id="JACHNY010000004">
    <property type="protein sequence ID" value="MBB4617942.1"/>
    <property type="molecule type" value="Genomic_DNA"/>
</dbReference>